<feature type="chain" id="PRO_5036661079" description="DUF2680 domain-containing protein" evidence="1">
    <location>
        <begin position="24"/>
        <end position="143"/>
    </location>
</feature>
<feature type="signal peptide" evidence="1">
    <location>
        <begin position="1"/>
        <end position="23"/>
    </location>
</feature>
<evidence type="ECO:0000313" key="4">
    <source>
        <dbReference type="Proteomes" id="UP000709672"/>
    </source>
</evidence>
<proteinExistence type="predicted"/>
<comment type="caution">
    <text evidence="3">The sequence shown here is derived from an EMBL/GenBank/DDBJ whole genome shotgun (WGS) entry which is preliminary data.</text>
</comment>
<protein>
    <recommendedName>
        <fullName evidence="5">DUF2680 domain-containing protein</fullName>
    </recommendedName>
</protein>
<organism evidence="3 4">
    <name type="scientific">Candidatus Sungiibacteriota bacterium</name>
    <dbReference type="NCBI Taxonomy" id="2750080"/>
    <lineage>
        <taxon>Bacteria</taxon>
        <taxon>Candidatus Sungiibacteriota</taxon>
    </lineage>
</organism>
<dbReference type="Proteomes" id="UP000709672">
    <property type="component" value="Unassembled WGS sequence"/>
</dbReference>
<keyword evidence="1" id="KW-0732">Signal</keyword>
<sequence>MNKKLAYLILPVLGLAAAGAVSAHGLRGGLGLSASPDEIANQHQAMFQNQAQILGLSVDEIKNAWAEGKSPKDLMSEKNISTEQVQTRIKEMQTSQLKTQLKTLIEKGVITQAQADKHLQVMENRIKNKSGHPGFKFNRGFMW</sequence>
<dbReference type="EMBL" id="JACOYY010000075">
    <property type="protein sequence ID" value="MBI2052571.1"/>
    <property type="molecule type" value="Genomic_DNA"/>
</dbReference>
<evidence type="ECO:0008006" key="5">
    <source>
        <dbReference type="Google" id="ProtNLM"/>
    </source>
</evidence>
<dbReference type="Proteomes" id="UP000786662">
    <property type="component" value="Unassembled WGS sequence"/>
</dbReference>
<dbReference type="AlphaFoldDB" id="A0A931YE20"/>
<gene>
    <name evidence="2" type="ORF">HYT38_02785</name>
    <name evidence="3" type="ORF">HYV66_02895</name>
</gene>
<name>A0A931YE20_9BACT</name>
<accession>A0A931YE20</accession>
<reference evidence="3" key="1">
    <citation type="submission" date="2020-07" db="EMBL/GenBank/DDBJ databases">
        <title>Huge and variable diversity of episymbiotic CPR bacteria and DPANN archaea in groundwater ecosystems.</title>
        <authorList>
            <person name="He C.Y."/>
            <person name="Keren R."/>
            <person name="Whittaker M."/>
            <person name="Farag I.F."/>
            <person name="Doudna J."/>
            <person name="Cate J.H.D."/>
            <person name="Banfield J.F."/>
        </authorList>
    </citation>
    <scope>NUCLEOTIDE SEQUENCE</scope>
    <source>
        <strain evidence="2">NC_groundwater_191_Ag_S-0.1um_45_8</strain>
        <strain evidence="3">NC_groundwater_418_Ag_B-0.1um_45_10</strain>
    </source>
</reference>
<evidence type="ECO:0000313" key="3">
    <source>
        <dbReference type="EMBL" id="MBI2466147.1"/>
    </source>
</evidence>
<evidence type="ECO:0000313" key="2">
    <source>
        <dbReference type="EMBL" id="MBI2052571.1"/>
    </source>
</evidence>
<evidence type="ECO:0000256" key="1">
    <source>
        <dbReference type="SAM" id="SignalP"/>
    </source>
</evidence>
<dbReference type="EMBL" id="JACPHQ010000041">
    <property type="protein sequence ID" value="MBI2466147.1"/>
    <property type="molecule type" value="Genomic_DNA"/>
</dbReference>